<dbReference type="PANTHER" id="PTHR11014">
    <property type="entry name" value="PEPTIDASE M20 FAMILY MEMBER"/>
    <property type="match status" value="1"/>
</dbReference>
<gene>
    <name evidence="1" type="ORF">HPP92_024378</name>
</gene>
<dbReference type="AlphaFoldDB" id="A0A835PMT1"/>
<reference evidence="1 2" key="1">
    <citation type="journal article" date="2020" name="Nat. Food">
        <title>A phased Vanilla planifolia genome enables genetic improvement of flavour and production.</title>
        <authorList>
            <person name="Hasing T."/>
            <person name="Tang H."/>
            <person name="Brym M."/>
            <person name="Khazi F."/>
            <person name="Huang T."/>
            <person name="Chambers A.H."/>
        </authorList>
    </citation>
    <scope>NUCLEOTIDE SEQUENCE [LARGE SCALE GENOMIC DNA]</scope>
    <source>
        <tissue evidence="1">Leaf</tissue>
    </source>
</reference>
<dbReference type="PANTHER" id="PTHR11014:SF119">
    <property type="entry name" value="IAA-AMINO ACID HYDROLASE ILR1-LIKE 1"/>
    <property type="match status" value="1"/>
</dbReference>
<keyword evidence="2" id="KW-1185">Reference proteome</keyword>
<dbReference type="GO" id="GO:0009850">
    <property type="term" value="P:auxin metabolic process"/>
    <property type="evidence" value="ECO:0007669"/>
    <property type="project" value="TreeGrafter"/>
</dbReference>
<evidence type="ECO:0000313" key="1">
    <source>
        <dbReference type="EMBL" id="KAG0455086.1"/>
    </source>
</evidence>
<sequence>MKAFQLKQRIEEVIVAQASVHRCSAMVSFLNEEQPFFPVTVNDDTLCSLQEGCRRYPWFRQCQSSTPGDGSRGLRLLQRGDSKNILLFLRHAKRIKRALGQDSPYFTVNEQVLPFMQLCASLAIIPARGKHISWVFS</sequence>
<proteinExistence type="predicted"/>
<comment type="caution">
    <text evidence="1">The sequence shown here is derived from an EMBL/GenBank/DDBJ whole genome shotgun (WGS) entry which is preliminary data.</text>
</comment>
<name>A0A835PMT1_VANPL</name>
<dbReference type="EMBL" id="JADCNL010000013">
    <property type="protein sequence ID" value="KAG0455086.1"/>
    <property type="molecule type" value="Genomic_DNA"/>
</dbReference>
<dbReference type="InterPro" id="IPR017439">
    <property type="entry name" value="Amidohydrolase"/>
</dbReference>
<dbReference type="Proteomes" id="UP000636800">
    <property type="component" value="Chromosome 13"/>
</dbReference>
<dbReference type="Gene3D" id="3.30.70.360">
    <property type="match status" value="1"/>
</dbReference>
<dbReference type="GO" id="GO:0010179">
    <property type="term" value="F:IAA-Ala conjugate hydrolase activity"/>
    <property type="evidence" value="ECO:0007669"/>
    <property type="project" value="TreeGrafter"/>
</dbReference>
<organism evidence="1 2">
    <name type="scientific">Vanilla planifolia</name>
    <name type="common">Vanilla</name>
    <dbReference type="NCBI Taxonomy" id="51239"/>
    <lineage>
        <taxon>Eukaryota</taxon>
        <taxon>Viridiplantae</taxon>
        <taxon>Streptophyta</taxon>
        <taxon>Embryophyta</taxon>
        <taxon>Tracheophyta</taxon>
        <taxon>Spermatophyta</taxon>
        <taxon>Magnoliopsida</taxon>
        <taxon>Liliopsida</taxon>
        <taxon>Asparagales</taxon>
        <taxon>Orchidaceae</taxon>
        <taxon>Vanilloideae</taxon>
        <taxon>Vanilleae</taxon>
        <taxon>Vanilla</taxon>
    </lineage>
</organism>
<dbReference type="GO" id="GO:0005783">
    <property type="term" value="C:endoplasmic reticulum"/>
    <property type="evidence" value="ECO:0007669"/>
    <property type="project" value="TreeGrafter"/>
</dbReference>
<protein>
    <submittedName>
        <fullName evidence="1">Uncharacterized protein</fullName>
    </submittedName>
</protein>
<accession>A0A835PMT1</accession>
<dbReference type="Gene3D" id="3.40.630.10">
    <property type="entry name" value="Zn peptidases"/>
    <property type="match status" value="1"/>
</dbReference>
<evidence type="ECO:0000313" key="2">
    <source>
        <dbReference type="Proteomes" id="UP000636800"/>
    </source>
</evidence>